<dbReference type="InterPro" id="IPR006709">
    <property type="entry name" value="SSU_processome_Utp14"/>
</dbReference>
<feature type="region of interest" description="Disordered" evidence="4">
    <location>
        <begin position="82"/>
        <end position="133"/>
    </location>
</feature>
<dbReference type="Pfam" id="PF04615">
    <property type="entry name" value="Utp14"/>
    <property type="match status" value="1"/>
</dbReference>
<evidence type="ECO:0000313" key="6">
    <source>
        <dbReference type="Proteomes" id="UP001165190"/>
    </source>
</evidence>
<comment type="caution">
    <text evidence="5">The sequence shown here is derived from an EMBL/GenBank/DDBJ whole genome shotgun (WGS) entry which is preliminary data.</text>
</comment>
<protein>
    <submittedName>
        <fullName evidence="5">Uncharacterized protein</fullName>
    </submittedName>
</protein>
<keyword evidence="2" id="KW-0597">Phosphoprotein</keyword>
<dbReference type="AlphaFoldDB" id="A0A9W7J9N8"/>
<evidence type="ECO:0000256" key="3">
    <source>
        <dbReference type="ARBA" id="ARBA00023242"/>
    </source>
</evidence>
<dbReference type="PANTHER" id="PTHR14150">
    <property type="entry name" value="U3 SMALL NUCLEOLAR RNA-ASSOCIATED PROTEIN 14"/>
    <property type="match status" value="1"/>
</dbReference>
<sequence length="170" mass="18921">MKVDNYYGNSDSENDLEAKDNINVEGGRRNDVENDVGPNYDSKEANDVSMFKNFDDVDGDPGSKTTYEVAIFASDSWRKMKSGNGVDTNVKKSQEVNEPIVHNQDMEKGEEKSDSDSGQQMVDGILSSGPKESYELPSQAELIQLAFAGFDVVEEFEKDKHGILNEENHN</sequence>
<feature type="region of interest" description="Disordered" evidence="4">
    <location>
        <begin position="1"/>
        <end position="44"/>
    </location>
</feature>
<dbReference type="EMBL" id="BSYR01000053">
    <property type="protein sequence ID" value="GMJ08878.1"/>
    <property type="molecule type" value="Genomic_DNA"/>
</dbReference>
<dbReference type="Proteomes" id="UP001165190">
    <property type="component" value="Unassembled WGS sequence"/>
</dbReference>
<proteinExistence type="predicted"/>
<dbReference type="OrthoDB" id="277439at2759"/>
<feature type="compositionally biased region" description="Basic and acidic residues" evidence="4">
    <location>
        <begin position="104"/>
        <end position="115"/>
    </location>
</feature>
<evidence type="ECO:0000256" key="2">
    <source>
        <dbReference type="ARBA" id="ARBA00022553"/>
    </source>
</evidence>
<evidence type="ECO:0000256" key="4">
    <source>
        <dbReference type="SAM" id="MobiDB-lite"/>
    </source>
</evidence>
<gene>
    <name evidence="5" type="ORF">HRI_004557000</name>
</gene>
<evidence type="ECO:0000313" key="5">
    <source>
        <dbReference type="EMBL" id="GMJ08878.1"/>
    </source>
</evidence>
<keyword evidence="6" id="KW-1185">Reference proteome</keyword>
<organism evidence="5 6">
    <name type="scientific">Hibiscus trionum</name>
    <name type="common">Flower of an hour</name>
    <dbReference type="NCBI Taxonomy" id="183268"/>
    <lineage>
        <taxon>Eukaryota</taxon>
        <taxon>Viridiplantae</taxon>
        <taxon>Streptophyta</taxon>
        <taxon>Embryophyta</taxon>
        <taxon>Tracheophyta</taxon>
        <taxon>Spermatophyta</taxon>
        <taxon>Magnoliopsida</taxon>
        <taxon>eudicotyledons</taxon>
        <taxon>Gunneridae</taxon>
        <taxon>Pentapetalae</taxon>
        <taxon>rosids</taxon>
        <taxon>malvids</taxon>
        <taxon>Malvales</taxon>
        <taxon>Malvaceae</taxon>
        <taxon>Malvoideae</taxon>
        <taxon>Hibiscus</taxon>
    </lineage>
</organism>
<feature type="compositionally biased region" description="Basic and acidic residues" evidence="4">
    <location>
        <begin position="16"/>
        <end position="32"/>
    </location>
</feature>
<keyword evidence="3" id="KW-0539">Nucleus</keyword>
<dbReference type="GO" id="GO:0006364">
    <property type="term" value="P:rRNA processing"/>
    <property type="evidence" value="ECO:0007669"/>
    <property type="project" value="InterPro"/>
</dbReference>
<dbReference type="PANTHER" id="PTHR14150:SF12">
    <property type="entry name" value="U3 SMALL NUCLEOLAR RNA-ASSOCIATED PROTEIN 14 HOMOLOG A"/>
    <property type="match status" value="1"/>
</dbReference>
<accession>A0A9W7J9N8</accession>
<reference evidence="5" key="1">
    <citation type="submission" date="2023-05" db="EMBL/GenBank/DDBJ databases">
        <title>Genome and transcriptome analyses reveal genes involved in the formation of fine ridges on petal epidermal cells in Hibiscus trionum.</title>
        <authorList>
            <person name="Koshimizu S."/>
            <person name="Masuda S."/>
            <person name="Ishii T."/>
            <person name="Shirasu K."/>
            <person name="Hoshino A."/>
            <person name="Arita M."/>
        </authorList>
    </citation>
    <scope>NUCLEOTIDE SEQUENCE</scope>
    <source>
        <strain evidence="5">Hamamatsu line</strain>
    </source>
</reference>
<evidence type="ECO:0000256" key="1">
    <source>
        <dbReference type="ARBA" id="ARBA00004604"/>
    </source>
</evidence>
<comment type="subcellular location">
    <subcellularLocation>
        <location evidence="1">Nucleus</location>
        <location evidence="1">Nucleolus</location>
    </subcellularLocation>
</comment>
<name>A0A9W7J9N8_HIBTR</name>
<dbReference type="GO" id="GO:0032040">
    <property type="term" value="C:small-subunit processome"/>
    <property type="evidence" value="ECO:0007669"/>
    <property type="project" value="InterPro"/>
</dbReference>